<dbReference type="AlphaFoldDB" id="D0L178"/>
<sequence>MSQSSKRKNSNKTLRVTALALTLAGGSFALIGCSNPKSEMADAINKSLAAKPKIDVIGIAVKLPQIDSSSTGLNNGELGLVLPDEQGTPQSKALADLASANLIKATTVNVFAKKNDNTFSEIKTVYVPVPDKASLDSDQAKRILAQLKDASPGTVWSNLGTDYYSFGSQGYVAKADSFDKAKMGTPDPDFFTAVQKSQSNMPLAKLLAKLAANGYLKAEEKSIYIPWNAPMVGEWTGNPQKVKFAGKTDVFLYFLTDKGKKLLAIRDQPYGGSAPAVKLADAKVLKIVSISTHGQNMFAGPTTTVDFEETKTSTGINKAADLGLPTPSIDDGKPILSQVSIYHGKIQDYKPSKLLSATPVKAISYAVSKDKDALITPNFGHGAFNVALGQWKLKSVDNFSKDKNPMFGGQMAQCTFEFEYNPEIKPLTKQLAALGVTEKDLPKPGATKPYDCIVNAMDKGYSVIGCSPARPGGL</sequence>
<dbReference type="HOGENOM" id="CLU_575904_0_0_6"/>
<reference evidence="2 3" key="1">
    <citation type="submission" date="2009-10" db="EMBL/GenBank/DDBJ databases">
        <title>Complete sequence of Halothiobacillus neapolitanus c2.</title>
        <authorList>
            <consortium name="US DOE Joint Genome Institute"/>
            <person name="Lucas S."/>
            <person name="Copeland A."/>
            <person name="Lapidus A."/>
            <person name="Glavina del Rio T."/>
            <person name="Tice H."/>
            <person name="Bruce D."/>
            <person name="Goodwin L."/>
            <person name="Pitluck S."/>
            <person name="Davenport K."/>
            <person name="Brettin T."/>
            <person name="Detter J.C."/>
            <person name="Han C."/>
            <person name="Tapia R."/>
            <person name="Larimer F."/>
            <person name="Land M."/>
            <person name="Hauser L."/>
            <person name="Kyrpides N."/>
            <person name="Mikhailova N."/>
            <person name="Kerfeld C."/>
            <person name="Cannon G."/>
            <person name="Heinhort S."/>
        </authorList>
    </citation>
    <scope>NUCLEOTIDE SEQUENCE [LARGE SCALE GENOMIC DNA]</scope>
    <source>
        <strain evidence="3">ATCC 23641 / c2</strain>
    </source>
</reference>
<dbReference type="RefSeq" id="WP_012824485.1">
    <property type="nucleotide sequence ID" value="NC_013422.1"/>
</dbReference>
<proteinExistence type="predicted"/>
<evidence type="ECO:0000313" key="2">
    <source>
        <dbReference type="EMBL" id="ACX96451.1"/>
    </source>
</evidence>
<dbReference type="PROSITE" id="PS51257">
    <property type="entry name" value="PROKAR_LIPOPROTEIN"/>
    <property type="match status" value="1"/>
</dbReference>
<organism evidence="2 3">
    <name type="scientific">Halothiobacillus neapolitanus (strain ATCC 23641 / DSM 15147 / CIP 104769 / NCIMB 8539 / c2)</name>
    <name type="common">Thiobacillus neapolitanus</name>
    <dbReference type="NCBI Taxonomy" id="555778"/>
    <lineage>
        <taxon>Bacteria</taxon>
        <taxon>Pseudomonadati</taxon>
        <taxon>Pseudomonadota</taxon>
        <taxon>Gammaproteobacteria</taxon>
        <taxon>Chromatiales</taxon>
        <taxon>Halothiobacillaceae</taxon>
        <taxon>Halothiobacillus</taxon>
    </lineage>
</organism>
<dbReference type="KEGG" id="hna:Hneap_1623"/>
<feature type="chain" id="PRO_5003010868" description="Lipoprotein" evidence="1">
    <location>
        <begin position="30"/>
        <end position="474"/>
    </location>
</feature>
<keyword evidence="3" id="KW-1185">Reference proteome</keyword>
<name>D0L178_HALNC</name>
<evidence type="ECO:0000313" key="3">
    <source>
        <dbReference type="Proteomes" id="UP000009102"/>
    </source>
</evidence>
<evidence type="ECO:0008006" key="4">
    <source>
        <dbReference type="Google" id="ProtNLM"/>
    </source>
</evidence>
<dbReference type="STRING" id="555778.Hneap_1623"/>
<accession>D0L178</accession>
<dbReference type="EMBL" id="CP001801">
    <property type="protein sequence ID" value="ACX96451.1"/>
    <property type="molecule type" value="Genomic_DNA"/>
</dbReference>
<gene>
    <name evidence="2" type="ordered locus">Hneap_1623</name>
</gene>
<feature type="signal peptide" evidence="1">
    <location>
        <begin position="1"/>
        <end position="29"/>
    </location>
</feature>
<dbReference type="Proteomes" id="UP000009102">
    <property type="component" value="Chromosome"/>
</dbReference>
<keyword evidence="1" id="KW-0732">Signal</keyword>
<evidence type="ECO:0000256" key="1">
    <source>
        <dbReference type="SAM" id="SignalP"/>
    </source>
</evidence>
<protein>
    <recommendedName>
        <fullName evidence="4">Lipoprotein</fullName>
    </recommendedName>
</protein>